<accession>A0A699TIL1</accession>
<name>A0A699TIL1_TANCI</name>
<dbReference type="GO" id="GO:0005783">
    <property type="term" value="C:endoplasmic reticulum"/>
    <property type="evidence" value="ECO:0007669"/>
    <property type="project" value="TreeGrafter"/>
</dbReference>
<dbReference type="AlphaFoldDB" id="A0A699TIL1"/>
<dbReference type="GO" id="GO:0004467">
    <property type="term" value="F:long-chain fatty acid-CoA ligase activity"/>
    <property type="evidence" value="ECO:0007669"/>
    <property type="project" value="TreeGrafter"/>
</dbReference>
<dbReference type="GO" id="GO:0010025">
    <property type="term" value="P:wax biosynthetic process"/>
    <property type="evidence" value="ECO:0007669"/>
    <property type="project" value="TreeGrafter"/>
</dbReference>
<dbReference type="PANTHER" id="PTHR43272">
    <property type="entry name" value="LONG-CHAIN-FATTY-ACID--COA LIGASE"/>
    <property type="match status" value="1"/>
</dbReference>
<feature type="non-terminal residue" evidence="1">
    <location>
        <position position="1"/>
    </location>
</feature>
<proteinExistence type="predicted"/>
<evidence type="ECO:0000313" key="1">
    <source>
        <dbReference type="EMBL" id="GFD10502.1"/>
    </source>
</evidence>
<reference evidence="1" key="1">
    <citation type="journal article" date="2019" name="Sci. Rep.">
        <title>Draft genome of Tanacetum cinerariifolium, the natural source of mosquito coil.</title>
        <authorList>
            <person name="Yamashiro T."/>
            <person name="Shiraishi A."/>
            <person name="Satake H."/>
            <person name="Nakayama K."/>
        </authorList>
    </citation>
    <scope>NUCLEOTIDE SEQUENCE</scope>
</reference>
<comment type="caution">
    <text evidence="1">The sequence shown here is derived from an EMBL/GenBank/DDBJ whole genome shotgun (WGS) entry which is preliminary data.</text>
</comment>
<dbReference type="SUPFAM" id="SSF56801">
    <property type="entry name" value="Acetyl-CoA synthetase-like"/>
    <property type="match status" value="1"/>
</dbReference>
<gene>
    <name evidence="1" type="ORF">Tci_882471</name>
</gene>
<dbReference type="GO" id="GO:0010143">
    <property type="term" value="P:cutin biosynthetic process"/>
    <property type="evidence" value="ECO:0007669"/>
    <property type="project" value="TreeGrafter"/>
</dbReference>
<organism evidence="1">
    <name type="scientific">Tanacetum cinerariifolium</name>
    <name type="common">Dalmatian daisy</name>
    <name type="synonym">Chrysanthemum cinerariifolium</name>
    <dbReference type="NCBI Taxonomy" id="118510"/>
    <lineage>
        <taxon>Eukaryota</taxon>
        <taxon>Viridiplantae</taxon>
        <taxon>Streptophyta</taxon>
        <taxon>Embryophyta</taxon>
        <taxon>Tracheophyta</taxon>
        <taxon>Spermatophyta</taxon>
        <taxon>Magnoliopsida</taxon>
        <taxon>eudicotyledons</taxon>
        <taxon>Gunneridae</taxon>
        <taxon>Pentapetalae</taxon>
        <taxon>asterids</taxon>
        <taxon>campanulids</taxon>
        <taxon>Asterales</taxon>
        <taxon>Asteraceae</taxon>
        <taxon>Asteroideae</taxon>
        <taxon>Anthemideae</taxon>
        <taxon>Anthemidinae</taxon>
        <taxon>Tanacetum</taxon>
    </lineage>
</organism>
<protein>
    <submittedName>
        <fullName evidence="1">Long chain acyl-CoA synthetase 1-like</fullName>
    </submittedName>
</protein>
<dbReference type="PANTHER" id="PTHR43272:SF6">
    <property type="entry name" value="LONG CHAIN ACYL-COA SYNTHETASE 1"/>
    <property type="match status" value="1"/>
</dbReference>
<dbReference type="EMBL" id="BKCJ011252712">
    <property type="protein sequence ID" value="GFD10502.1"/>
    <property type="molecule type" value="Genomic_DNA"/>
</dbReference>
<dbReference type="GO" id="GO:0016020">
    <property type="term" value="C:membrane"/>
    <property type="evidence" value="ECO:0007669"/>
    <property type="project" value="TreeGrafter"/>
</dbReference>
<sequence>KIFQILYNYKLKWMKAGYKQKYASPLADLLAFRKVKNRLGGRIRLIVSGGAPLSIEIEEFLRVTSCAFVCQGYGKSSKNKHKLTSYFTVESIPVLLYFCWVQHVK</sequence>